<proteinExistence type="predicted"/>
<evidence type="ECO:0000313" key="1">
    <source>
        <dbReference type="EMBL" id="GAF75089.1"/>
    </source>
</evidence>
<organism evidence="1">
    <name type="scientific">marine sediment metagenome</name>
    <dbReference type="NCBI Taxonomy" id="412755"/>
    <lineage>
        <taxon>unclassified sequences</taxon>
        <taxon>metagenomes</taxon>
        <taxon>ecological metagenomes</taxon>
    </lineage>
</organism>
<comment type="caution">
    <text evidence="1">The sequence shown here is derived from an EMBL/GenBank/DDBJ whole genome shotgun (WGS) entry which is preliminary data.</text>
</comment>
<dbReference type="EMBL" id="BARS01002938">
    <property type="protein sequence ID" value="GAF75089.1"/>
    <property type="molecule type" value="Genomic_DNA"/>
</dbReference>
<reference evidence="1" key="1">
    <citation type="journal article" date="2014" name="Front. Microbiol.">
        <title>High frequency of phylogenetically diverse reductive dehalogenase-homologous genes in deep subseafloor sedimentary metagenomes.</title>
        <authorList>
            <person name="Kawai M."/>
            <person name="Futagami T."/>
            <person name="Toyoda A."/>
            <person name="Takaki Y."/>
            <person name="Nishi S."/>
            <person name="Hori S."/>
            <person name="Arai W."/>
            <person name="Tsubouchi T."/>
            <person name="Morono Y."/>
            <person name="Uchiyama I."/>
            <person name="Ito T."/>
            <person name="Fujiyama A."/>
            <person name="Inagaki F."/>
            <person name="Takami H."/>
        </authorList>
    </citation>
    <scope>NUCLEOTIDE SEQUENCE</scope>
    <source>
        <strain evidence="1">Expedition CK06-06</strain>
    </source>
</reference>
<protein>
    <submittedName>
        <fullName evidence="1">Uncharacterized protein</fullName>
    </submittedName>
</protein>
<dbReference type="AlphaFoldDB" id="X0S216"/>
<sequence length="56" mass="6485">AFILVPALILVLTSILVAANTTTDNEYYRRCPASIAWRRSYRKTFFRTLLLGVRHD</sequence>
<feature type="non-terminal residue" evidence="1">
    <location>
        <position position="1"/>
    </location>
</feature>
<accession>X0S216</accession>
<name>X0S216_9ZZZZ</name>
<gene>
    <name evidence="1" type="ORF">S01H1_05644</name>
</gene>